<dbReference type="Gene3D" id="1.20.120.450">
    <property type="entry name" value="dinb family like domain"/>
    <property type="match status" value="1"/>
</dbReference>
<dbReference type="InterPro" id="IPR011466">
    <property type="entry name" value="DUF1572"/>
</dbReference>
<gene>
    <name evidence="1" type="ORF">D5F53_08050</name>
</gene>
<dbReference type="SUPFAM" id="SSF109854">
    <property type="entry name" value="DinB/YfiT-like putative metalloenzymes"/>
    <property type="match status" value="1"/>
</dbReference>
<evidence type="ECO:0000313" key="1">
    <source>
        <dbReference type="EMBL" id="AYB43239.1"/>
    </source>
</evidence>
<sequence length="158" mass="18779">MDHEFNRKWLEDKFENIRSRILKALVQLNDEQVNWRPNHSSLSISTLIRHIEGNIQERVMKGILQQDVAPRNREQELTQVFVSRDDLIQIVKNRFQFLIDTVKSMSSQDFEQVQSFRGKERSNLDILHQCATHYSEHMGQIFYIAKQCLTIQYKTTSI</sequence>
<dbReference type="EMBL" id="CP032412">
    <property type="protein sequence ID" value="AYB43239.1"/>
    <property type="molecule type" value="Genomic_DNA"/>
</dbReference>
<dbReference type="Pfam" id="PF07609">
    <property type="entry name" value="DUF1572"/>
    <property type="match status" value="1"/>
</dbReference>
<accession>A0A385THU9</accession>
<dbReference type="KEGG" id="plw:D5F53_08050"/>
<reference evidence="1 2" key="1">
    <citation type="submission" date="2018-09" db="EMBL/GenBank/DDBJ databases">
        <title>Genome Sequence of Paenibacillus lautus Strain E7593-69, Azo Dye-Degrading Bacteria, Isolated from Commercial Tattoo Inks.</title>
        <authorList>
            <person name="Nho S.W."/>
            <person name="Kim S.-J."/>
            <person name="Kweon O."/>
            <person name="Cerniglia C.E."/>
        </authorList>
    </citation>
    <scope>NUCLEOTIDE SEQUENCE [LARGE SCALE GENOMIC DNA]</scope>
    <source>
        <strain evidence="1 2">E7593-69</strain>
    </source>
</reference>
<dbReference type="InterPro" id="IPR034660">
    <property type="entry name" value="DinB/YfiT-like"/>
</dbReference>
<organism evidence="1 2">
    <name type="scientific">Paenibacillus lautus</name>
    <name type="common">Bacillus lautus</name>
    <dbReference type="NCBI Taxonomy" id="1401"/>
    <lineage>
        <taxon>Bacteria</taxon>
        <taxon>Bacillati</taxon>
        <taxon>Bacillota</taxon>
        <taxon>Bacilli</taxon>
        <taxon>Bacillales</taxon>
        <taxon>Paenibacillaceae</taxon>
        <taxon>Paenibacillus</taxon>
    </lineage>
</organism>
<dbReference type="RefSeq" id="WP_119847261.1">
    <property type="nucleotide sequence ID" value="NZ_CP032412.1"/>
</dbReference>
<evidence type="ECO:0000313" key="2">
    <source>
        <dbReference type="Proteomes" id="UP000266552"/>
    </source>
</evidence>
<keyword evidence="2" id="KW-1185">Reference proteome</keyword>
<dbReference type="AlphaFoldDB" id="A0A385THU9"/>
<proteinExistence type="predicted"/>
<dbReference type="Proteomes" id="UP000266552">
    <property type="component" value="Chromosome"/>
</dbReference>
<name>A0A385THU9_PAELA</name>
<protein>
    <submittedName>
        <fullName evidence="1">DUF1572 domain-containing protein</fullName>
    </submittedName>
</protein>